<feature type="domain" description="Helicase C-terminal" evidence="8">
    <location>
        <begin position="216"/>
        <end position="378"/>
    </location>
</feature>
<keyword evidence="5" id="KW-0690">Ribosome biogenesis</keyword>
<dbReference type="InterPro" id="IPR028619">
    <property type="entry name" value="DEAD_helicase_DbpA"/>
</dbReference>
<dbReference type="InterPro" id="IPR027417">
    <property type="entry name" value="P-loop_NTPase"/>
</dbReference>
<dbReference type="PROSITE" id="PS51195">
    <property type="entry name" value="Q_MOTIF"/>
    <property type="match status" value="1"/>
</dbReference>
<feature type="domain" description="DEAD-box RNA helicase Q" evidence="9">
    <location>
        <begin position="4"/>
        <end position="32"/>
    </location>
</feature>
<comment type="subcellular location">
    <subcellularLocation>
        <location evidence="5">Cytoplasm</location>
    </subcellularLocation>
</comment>
<reference evidence="10" key="1">
    <citation type="submission" date="2019-10" db="EMBL/GenBank/DDBJ databases">
        <authorList>
            <person name="Ross D.E."/>
            <person name="Gulliver D."/>
        </authorList>
    </citation>
    <scope>NUCLEOTIDE SEQUENCE</scope>
    <source>
        <strain evidence="10">DER-2019</strain>
    </source>
</reference>
<dbReference type="EMBL" id="WJBD01000021">
    <property type="protein sequence ID" value="MBC3889610.1"/>
    <property type="molecule type" value="Genomic_DNA"/>
</dbReference>
<dbReference type="InterPro" id="IPR000629">
    <property type="entry name" value="RNA-helicase_DEAD-box_CS"/>
</dbReference>
<dbReference type="GO" id="GO:0005524">
    <property type="term" value="F:ATP binding"/>
    <property type="evidence" value="ECO:0007669"/>
    <property type="project" value="UniProtKB-UniRule"/>
</dbReference>
<comment type="catalytic activity">
    <reaction evidence="5">
        <text>ATP + H2O = ADP + phosphate + H(+)</text>
        <dbReference type="Rhea" id="RHEA:13065"/>
        <dbReference type="ChEBI" id="CHEBI:15377"/>
        <dbReference type="ChEBI" id="CHEBI:15378"/>
        <dbReference type="ChEBI" id="CHEBI:30616"/>
        <dbReference type="ChEBI" id="CHEBI:43474"/>
        <dbReference type="ChEBI" id="CHEBI:456216"/>
        <dbReference type="EC" id="3.6.4.13"/>
    </reaction>
</comment>
<dbReference type="Proteomes" id="UP000616595">
    <property type="component" value="Unassembled WGS sequence"/>
</dbReference>
<dbReference type="InterPro" id="IPR001650">
    <property type="entry name" value="Helicase_C-like"/>
</dbReference>
<evidence type="ECO:0000256" key="1">
    <source>
        <dbReference type="ARBA" id="ARBA00022741"/>
    </source>
</evidence>
<dbReference type="PROSITE" id="PS00039">
    <property type="entry name" value="DEAD_ATP_HELICASE"/>
    <property type="match status" value="1"/>
</dbReference>
<dbReference type="Pfam" id="PF03880">
    <property type="entry name" value="DbpA"/>
    <property type="match status" value="1"/>
</dbReference>
<dbReference type="InterPro" id="IPR014001">
    <property type="entry name" value="Helicase_ATP-bd"/>
</dbReference>
<dbReference type="InterPro" id="IPR005580">
    <property type="entry name" value="DbpA/CsdA_RNA-bd_dom"/>
</dbReference>
<dbReference type="PANTHER" id="PTHR47959:SF1">
    <property type="entry name" value="ATP-DEPENDENT RNA HELICASE DBPA"/>
    <property type="match status" value="1"/>
</dbReference>
<evidence type="ECO:0000256" key="2">
    <source>
        <dbReference type="ARBA" id="ARBA00022801"/>
    </source>
</evidence>
<evidence type="ECO:0000259" key="8">
    <source>
        <dbReference type="PROSITE" id="PS51194"/>
    </source>
</evidence>
<dbReference type="InterPro" id="IPR011545">
    <property type="entry name" value="DEAD/DEAH_box_helicase_dom"/>
</dbReference>
<dbReference type="Gene3D" id="3.30.70.330">
    <property type="match status" value="1"/>
</dbReference>
<dbReference type="Pfam" id="PF00270">
    <property type="entry name" value="DEAD"/>
    <property type="match status" value="1"/>
</dbReference>
<dbReference type="PROSITE" id="PS51194">
    <property type="entry name" value="HELICASE_CTER"/>
    <property type="match status" value="1"/>
</dbReference>
<evidence type="ECO:0000256" key="5">
    <source>
        <dbReference type="HAMAP-Rule" id="MF_00965"/>
    </source>
</evidence>
<dbReference type="SMART" id="SM00490">
    <property type="entry name" value="HELICc"/>
    <property type="match status" value="1"/>
</dbReference>
<evidence type="ECO:0000256" key="3">
    <source>
        <dbReference type="ARBA" id="ARBA00022806"/>
    </source>
</evidence>
<dbReference type="EC" id="3.6.4.13" evidence="5"/>
<dbReference type="Pfam" id="PF00271">
    <property type="entry name" value="Helicase_C"/>
    <property type="match status" value="1"/>
</dbReference>
<feature type="domain" description="Helicase ATP-binding" evidence="7">
    <location>
        <begin position="35"/>
        <end position="205"/>
    </location>
</feature>
<dbReference type="CDD" id="cd18787">
    <property type="entry name" value="SF2_C_DEAD"/>
    <property type="match status" value="1"/>
</dbReference>
<keyword evidence="3 5" id="KW-0347">Helicase</keyword>
<dbReference type="GO" id="GO:0005829">
    <property type="term" value="C:cytosol"/>
    <property type="evidence" value="ECO:0007669"/>
    <property type="project" value="TreeGrafter"/>
</dbReference>
<evidence type="ECO:0000256" key="6">
    <source>
        <dbReference type="PROSITE-ProRule" id="PRU00552"/>
    </source>
</evidence>
<dbReference type="GO" id="GO:0016787">
    <property type="term" value="F:hydrolase activity"/>
    <property type="evidence" value="ECO:0007669"/>
    <property type="project" value="UniProtKB-KW"/>
</dbReference>
<dbReference type="InterPro" id="IPR012677">
    <property type="entry name" value="Nucleotide-bd_a/b_plait_sf"/>
</dbReference>
<dbReference type="GO" id="GO:0034458">
    <property type="term" value="F:3'-5' RNA helicase activity"/>
    <property type="evidence" value="ECO:0007669"/>
    <property type="project" value="UniProtKB-UniRule"/>
</dbReference>
<keyword evidence="5" id="KW-0963">Cytoplasm</keyword>
<dbReference type="HAMAP" id="MF_00965">
    <property type="entry name" value="DEAD_helicase_DbpA"/>
    <property type="match status" value="1"/>
</dbReference>
<feature type="region of interest" description="Involved in 23S rRNA binding" evidence="5">
    <location>
        <begin position="406"/>
        <end position="496"/>
    </location>
</feature>
<comment type="similarity">
    <text evidence="5">Belongs to the DEAD box helicase family. DbpA subfamily.</text>
</comment>
<dbReference type="PROSITE" id="PS51192">
    <property type="entry name" value="HELICASE_ATP_BIND_1"/>
    <property type="match status" value="1"/>
</dbReference>
<dbReference type="OrthoDB" id="9805696at2"/>
<feature type="short sequence motif" description="Q motif" evidence="6">
    <location>
        <begin position="4"/>
        <end position="32"/>
    </location>
</feature>
<dbReference type="RefSeq" id="WP_148567270.1">
    <property type="nucleotide sequence ID" value="NZ_RXYA01000008.1"/>
</dbReference>
<evidence type="ECO:0000313" key="10">
    <source>
        <dbReference type="EMBL" id="MBC3889610.1"/>
    </source>
</evidence>
<accession>A0A923KXH8</accession>
<proteinExistence type="inferred from homology"/>
<dbReference type="PANTHER" id="PTHR47959">
    <property type="entry name" value="ATP-DEPENDENT RNA HELICASE RHLE-RELATED"/>
    <property type="match status" value="1"/>
</dbReference>
<evidence type="ECO:0000256" key="4">
    <source>
        <dbReference type="ARBA" id="ARBA00022840"/>
    </source>
</evidence>
<dbReference type="GO" id="GO:0003723">
    <property type="term" value="F:RNA binding"/>
    <property type="evidence" value="ECO:0007669"/>
    <property type="project" value="UniProtKB-UniRule"/>
</dbReference>
<sequence>MTTNNFNDYPISDEILKAIEKLNFKNPTKVQKAVIPLALEKKDLLCKAQTGSGKTAAYGIPICELLDWDENKPQVLVLTPTRELAIQVREDIFNIGRFKRVKVSALYGKSPIRRQEKELKQKTHVVVGTPGRVMDHIVRGTFITDEIKYLVIDEADEMLNMGFIDQVEEIINEMPENRVTMLFSATLDSEIQRLSKKYMNDPQVIEIEAEAARTDAIEQFVYKIGNEDKLDMLMDVLVVENPDSCIIFCNTQERVNAIYNIFEKNSKACEKIHGGMEQDERTQVMYRFKKGAFRYLIATDVAARGIDVHDISLVINFDVPWEKETYVHRIGRTGRQGMTGKAITLVSYKEGRYFSEIEKYSEKEIIEKECPTSSTIESLKPAFLEKLHEKPEEKVDKANDLTKEIMKLHINAGKKTKMRPVDIVGTLCNIEGMTAADIGVITILDVSTFVEILNNKGSHVLKELQIKNIKGRPRKVTIAEDKPVTVQRKRPIRRFY</sequence>
<reference evidence="10" key="2">
    <citation type="submission" date="2020-10" db="EMBL/GenBank/DDBJ databases">
        <title>Comparative genomics of the Acetobacterium genus.</title>
        <authorList>
            <person name="Marshall C."/>
            <person name="May H."/>
            <person name="Norman S."/>
        </authorList>
    </citation>
    <scope>NUCLEOTIDE SEQUENCE</scope>
    <source>
        <strain evidence="10">DER-2019</strain>
    </source>
</reference>
<keyword evidence="1 5" id="KW-0547">Nucleotide-binding</keyword>
<gene>
    <name evidence="5" type="primary">dbpA</name>
    <name evidence="10" type="ORF">GH810_14955</name>
</gene>
<dbReference type="AlphaFoldDB" id="A0A923KXH8"/>
<dbReference type="InterPro" id="IPR044742">
    <property type="entry name" value="DEAD/DEAH_RhlB"/>
</dbReference>
<protein>
    <recommendedName>
        <fullName evidence="5">ATP-dependent RNA helicase DbpA</fullName>
        <ecNumber evidence="5">3.6.4.13</ecNumber>
    </recommendedName>
</protein>
<comment type="function">
    <text evidence="5">DEAD-box RNA helicase involved in the assembly of the 50S ribosomal subunit. Has an RNA-dependent ATPase activity, which is specific for 23S rRNA, and a 3' to 5' RNA helicase activity that uses the energy of ATP hydrolysis to destabilize and unwind short rRNA duplexes.</text>
</comment>
<comment type="caution">
    <text evidence="10">The sequence shown here is derived from an EMBL/GenBank/DDBJ whole genome shotgun (WGS) entry which is preliminary data.</text>
</comment>
<dbReference type="CDD" id="cd00268">
    <property type="entry name" value="DEADc"/>
    <property type="match status" value="1"/>
</dbReference>
<evidence type="ECO:0000259" key="7">
    <source>
        <dbReference type="PROSITE" id="PS51192"/>
    </source>
</evidence>
<evidence type="ECO:0000259" key="9">
    <source>
        <dbReference type="PROSITE" id="PS51195"/>
    </source>
</evidence>
<evidence type="ECO:0000313" key="11">
    <source>
        <dbReference type="Proteomes" id="UP000616595"/>
    </source>
</evidence>
<keyword evidence="4 5" id="KW-0067">ATP-binding</keyword>
<keyword evidence="2 5" id="KW-0378">Hydrolase</keyword>
<dbReference type="SUPFAM" id="SSF52540">
    <property type="entry name" value="P-loop containing nucleoside triphosphate hydrolases"/>
    <property type="match status" value="1"/>
</dbReference>
<dbReference type="SMART" id="SM00487">
    <property type="entry name" value="DEXDc"/>
    <property type="match status" value="1"/>
</dbReference>
<keyword evidence="11" id="KW-1185">Reference proteome</keyword>
<dbReference type="InterPro" id="IPR014014">
    <property type="entry name" value="RNA_helicase_DEAD_Q_motif"/>
</dbReference>
<name>A0A923KXH8_9FIRM</name>
<dbReference type="InterPro" id="IPR050079">
    <property type="entry name" value="DEAD_box_RNA_helicase"/>
</dbReference>
<organism evidence="10 11">
    <name type="scientific">Acetobacterium paludosum</name>
    <dbReference type="NCBI Taxonomy" id="52693"/>
    <lineage>
        <taxon>Bacteria</taxon>
        <taxon>Bacillati</taxon>
        <taxon>Bacillota</taxon>
        <taxon>Clostridia</taxon>
        <taxon>Eubacteriales</taxon>
        <taxon>Eubacteriaceae</taxon>
        <taxon>Acetobacterium</taxon>
    </lineage>
</organism>
<dbReference type="GO" id="GO:0000027">
    <property type="term" value="P:ribosomal large subunit assembly"/>
    <property type="evidence" value="ECO:0007669"/>
    <property type="project" value="UniProtKB-UniRule"/>
</dbReference>
<keyword evidence="5" id="KW-0694">RNA-binding</keyword>
<comment type="domain">
    <text evidence="5">Contains an N-terminal domain that binds non-specifically to RNA and a C-terminal domain that binds specifically and tightly to hairpin 92 of 23S rRNA.</text>
</comment>
<dbReference type="Gene3D" id="3.40.50.300">
    <property type="entry name" value="P-loop containing nucleotide triphosphate hydrolases"/>
    <property type="match status" value="2"/>
</dbReference>